<accession>A0A939B782</accession>
<feature type="chain" id="PRO_5037312485" evidence="1">
    <location>
        <begin position="30"/>
        <end position="489"/>
    </location>
</feature>
<dbReference type="EMBL" id="JACJJG010000011">
    <property type="protein sequence ID" value="MBM6673048.1"/>
    <property type="molecule type" value="Genomic_DNA"/>
</dbReference>
<evidence type="ECO:0000259" key="4">
    <source>
        <dbReference type="Pfam" id="PF17161"/>
    </source>
</evidence>
<keyword evidence="6" id="KW-1185">Reference proteome</keyword>
<dbReference type="AlphaFoldDB" id="A0A939B782"/>
<feature type="domain" description="DUF5123" evidence="4">
    <location>
        <begin position="365"/>
        <end position="484"/>
    </location>
</feature>
<reference evidence="5" key="2">
    <citation type="journal article" date="2021" name="Sci. Rep.">
        <title>The distribution of antibiotic resistance genes in chicken gut microbiota commensals.</title>
        <authorList>
            <person name="Juricova H."/>
            <person name="Matiasovicova J."/>
            <person name="Kubasova T."/>
            <person name="Cejkova D."/>
            <person name="Rychlik I."/>
        </authorList>
    </citation>
    <scope>NUCLEOTIDE SEQUENCE</scope>
    <source>
        <strain evidence="5">An824</strain>
    </source>
</reference>
<proteinExistence type="predicted"/>
<protein>
    <submittedName>
        <fullName evidence="5">DUF4957 domain-containing protein</fullName>
    </submittedName>
</protein>
<dbReference type="PROSITE" id="PS51257">
    <property type="entry name" value="PROKAR_LIPOPROTEIN"/>
    <property type="match status" value="1"/>
</dbReference>
<reference evidence="5" key="1">
    <citation type="submission" date="2020-08" db="EMBL/GenBank/DDBJ databases">
        <authorList>
            <person name="Cejkova D."/>
            <person name="Kubasova T."/>
            <person name="Jahodarova E."/>
            <person name="Rychlik I."/>
        </authorList>
    </citation>
    <scope>NUCLEOTIDE SEQUENCE</scope>
    <source>
        <strain evidence="5">An824</strain>
    </source>
</reference>
<dbReference type="Pfam" id="PF16383">
    <property type="entry name" value="DUF4992"/>
    <property type="match status" value="1"/>
</dbReference>
<dbReference type="Pfam" id="PF16318">
    <property type="entry name" value="DUF4957"/>
    <property type="match status" value="1"/>
</dbReference>
<feature type="signal peptide" evidence="1">
    <location>
        <begin position="1"/>
        <end position="29"/>
    </location>
</feature>
<dbReference type="InterPro" id="IPR032530">
    <property type="entry name" value="DUF4957"/>
</dbReference>
<comment type="caution">
    <text evidence="5">The sequence shown here is derived from an EMBL/GenBank/DDBJ whole genome shotgun (WGS) entry which is preliminary data.</text>
</comment>
<keyword evidence="1" id="KW-0732">Signal</keyword>
<dbReference type="Proteomes" id="UP000706891">
    <property type="component" value="Unassembled WGS sequence"/>
</dbReference>
<evidence type="ECO:0000259" key="3">
    <source>
        <dbReference type="Pfam" id="PF16383"/>
    </source>
</evidence>
<name>A0A939B782_9BACT</name>
<dbReference type="InterPro" id="IPR033427">
    <property type="entry name" value="DUF5123"/>
</dbReference>
<evidence type="ECO:0000313" key="5">
    <source>
        <dbReference type="EMBL" id="MBM6673048.1"/>
    </source>
</evidence>
<dbReference type="Pfam" id="PF17161">
    <property type="entry name" value="DUF5123"/>
    <property type="match status" value="1"/>
</dbReference>
<evidence type="ECO:0000259" key="2">
    <source>
        <dbReference type="Pfam" id="PF16318"/>
    </source>
</evidence>
<feature type="domain" description="DUF4992" evidence="3">
    <location>
        <begin position="1"/>
        <end position="175"/>
    </location>
</feature>
<feature type="domain" description="DUF4957" evidence="2">
    <location>
        <begin position="185"/>
        <end position="336"/>
    </location>
</feature>
<organism evidence="5 6">
    <name type="scientific">Marseilla massiliensis</name>
    <dbReference type="NCBI Taxonomy" id="1841864"/>
    <lineage>
        <taxon>Bacteria</taxon>
        <taxon>Pseudomonadati</taxon>
        <taxon>Bacteroidota</taxon>
        <taxon>Bacteroidia</taxon>
        <taxon>Bacteroidales</taxon>
        <taxon>Prevotellaceae</taxon>
        <taxon>Marseilla</taxon>
    </lineage>
</organism>
<dbReference type="RefSeq" id="WP_205103625.1">
    <property type="nucleotide sequence ID" value="NZ_JACJJG010000011.1"/>
</dbReference>
<evidence type="ECO:0000256" key="1">
    <source>
        <dbReference type="SAM" id="SignalP"/>
    </source>
</evidence>
<gene>
    <name evidence="5" type="ORF">H6A34_04055</name>
</gene>
<sequence length="489" mass="53114">MKRNHLSLRRKAGMLSAMAVGVLLVSSCAQDGFDDESWRSDVTNTQLESPAADDITIEASADGSQTIISWPVVQGAGGYLCSVVDVTEDGNPAVVSNMQDSIVDRCQIVVDRTEDHNYTFSIKTLGNEELGNTDAATSTTVDFDSYLATYGSIPANADLYEWFQQNPLPSESTGEELCFDLEPGGTYTLSQPVDFYNQIVTFRAKDNSNHAKLSLAASACFKTARGFKLKNIDVDCAGVTEPLVKLTDQLDPSIMDLIGTKGAYFIEDPIGFTGCNITDLGTSLISNNKIYYVVYNLVVDDCVIKLNKTDNSDAIVNFNGAGFASYSFQNSTIWESGTNTGYFFSQYGGRPKDITSDGTLKQSMVFRNCTLYGVSYNKKFSNQRDKGQTWNEYIVTNSIIVDCGTNKFLNGLLEQASANPHTEYANNTYFYDGVDVSAANTGSDGYDNSGSMITENPGFADPTNGDFTVSGSAQISLGTGDPRWLPTNE</sequence>
<evidence type="ECO:0000313" key="6">
    <source>
        <dbReference type="Proteomes" id="UP000706891"/>
    </source>
</evidence>
<dbReference type="InterPro" id="IPR032155">
    <property type="entry name" value="DUF4992"/>
</dbReference>